<organism evidence="6 7">
    <name type="scientific">Candidatus Roizmanbacteria bacterium RIFCSPLOWO2_01_FULL_45_11</name>
    <dbReference type="NCBI Taxonomy" id="1802070"/>
    <lineage>
        <taxon>Bacteria</taxon>
        <taxon>Candidatus Roizmaniibacteriota</taxon>
    </lineage>
</organism>
<proteinExistence type="predicted"/>
<keyword evidence="5" id="KW-0812">Transmembrane</keyword>
<dbReference type="EMBL" id="MGAU01000012">
    <property type="protein sequence ID" value="OGK55565.1"/>
    <property type="molecule type" value="Genomic_DNA"/>
</dbReference>
<keyword evidence="5" id="KW-0472">Membrane</keyword>
<dbReference type="PANTHER" id="PTHR45586">
    <property type="entry name" value="TPR REPEAT-CONTAINING PROTEIN PA4667"/>
    <property type="match status" value="1"/>
</dbReference>
<dbReference type="PROSITE" id="PS50005">
    <property type="entry name" value="TPR"/>
    <property type="match status" value="1"/>
</dbReference>
<comment type="caution">
    <text evidence="6">The sequence shown here is derived from an EMBL/GenBank/DDBJ whole genome shotgun (WGS) entry which is preliminary data.</text>
</comment>
<sequence>MGIMKSENISDFFAEKKERVEIKSISKTAEKAKEEYAPEKKKRGFLAKFADALVKFSVFMVFLGLPLFFTGRAFQGIDFEKQIYFYFWVLLGLVAWASKGVLEESMKIRRTPLDIPILIFWLVYLASTIFSIDRWHSLWGFFGDPSRGFFSVTAIIIFYYLYLSNFSGALFRWSVGALFSSGLLVSVYSALMLMNINFLPEQIKKFAPLGLLGSLENLGAFFAIMIPITIAIIFKVLLSAKANPFLKFIAVVTGIAGLVLNLSLVAALHNYMSWWGLFFGMIVFLVFMLSKMVETPANWTWIPMLTFVLIMVIILSIRFDIAKIELPTKVPAFYKISWDIAKNSVKDKFILGSGPATYGYDFSRFRPDNYNETAFSGIRLYQAAGFFFEALPAIGILGTLALIVVLLSYIGSAGHYLLKDREKNKLYSLGLMSSVVVFAVNFSLIRMEGGLILIGSALAILAMAAVLYESAAEENYLKLTLKASAKYALTMAFVFMAISAGVIYLFVFIGKAYVADIYAGSSSLSTSASGQVTVESVAKIKKAIDLYGREGRYYSGLGLEYMALANNEIIKGGKTASSDIMADYLNKAIENVSKGKNLMPNDAVAVESLAFVWENVGLYAKGENAALKQQEDNYKIASELEPGNPNYYLKLGEVKLRYAVALGSAAKGESNQEKEKLIQEAKDLFKKSIGKKKNFAPAYFDLALAEEALGGLDEAIRNMTVAFGLDRSNINYAFNLGRLYQARGKENDNANAENLFKQILGVNDKEINSHFNLGLLYERTNRKSEALAEYRKVLDLIPENLSDTRKQVEKMISNIENGAENTPENTANSENFEDATE</sequence>
<reference evidence="6 7" key="1">
    <citation type="journal article" date="2016" name="Nat. Commun.">
        <title>Thousands of microbial genomes shed light on interconnected biogeochemical processes in an aquifer system.</title>
        <authorList>
            <person name="Anantharaman K."/>
            <person name="Brown C.T."/>
            <person name="Hug L.A."/>
            <person name="Sharon I."/>
            <person name="Castelle C.J."/>
            <person name="Probst A.J."/>
            <person name="Thomas B.C."/>
            <person name="Singh A."/>
            <person name="Wilkins M.J."/>
            <person name="Karaoz U."/>
            <person name="Brodie E.L."/>
            <person name="Williams K.H."/>
            <person name="Hubbard S.S."/>
            <person name="Banfield J.F."/>
        </authorList>
    </citation>
    <scope>NUCLEOTIDE SEQUENCE [LARGE SCALE GENOMIC DNA]</scope>
</reference>
<dbReference type="SMART" id="SM00028">
    <property type="entry name" value="TPR"/>
    <property type="match status" value="2"/>
</dbReference>
<feature type="transmembrane region" description="Helical" evidence="5">
    <location>
        <begin position="245"/>
        <end position="266"/>
    </location>
</feature>
<feature type="transmembrane region" description="Helical" evidence="5">
    <location>
        <begin position="147"/>
        <end position="163"/>
    </location>
</feature>
<feature type="transmembrane region" description="Helical" evidence="5">
    <location>
        <begin position="113"/>
        <end position="132"/>
    </location>
</feature>
<dbReference type="AlphaFoldDB" id="A0A1F7JIW6"/>
<accession>A0A1F7JIW6</accession>
<dbReference type="PANTHER" id="PTHR45586:SF1">
    <property type="entry name" value="LIPOPOLYSACCHARIDE ASSEMBLY PROTEIN B"/>
    <property type="match status" value="1"/>
</dbReference>
<keyword evidence="5" id="KW-1133">Transmembrane helix</keyword>
<feature type="transmembrane region" description="Helical" evidence="5">
    <location>
        <begin position="426"/>
        <end position="445"/>
    </location>
</feature>
<dbReference type="Gene3D" id="1.25.40.10">
    <property type="entry name" value="Tetratricopeptide repeat domain"/>
    <property type="match status" value="3"/>
</dbReference>
<feature type="transmembrane region" description="Helical" evidence="5">
    <location>
        <begin position="218"/>
        <end position="238"/>
    </location>
</feature>
<feature type="transmembrane region" description="Helical" evidence="5">
    <location>
        <begin position="83"/>
        <end position="101"/>
    </location>
</feature>
<evidence type="ECO:0000313" key="7">
    <source>
        <dbReference type="Proteomes" id="UP000178486"/>
    </source>
</evidence>
<feature type="transmembrane region" description="Helical" evidence="5">
    <location>
        <begin position="451"/>
        <end position="468"/>
    </location>
</feature>
<feature type="transmembrane region" description="Helical" evidence="5">
    <location>
        <begin position="488"/>
        <end position="509"/>
    </location>
</feature>
<keyword evidence="2 3" id="KW-0802">TPR repeat</keyword>
<feature type="transmembrane region" description="Helical" evidence="5">
    <location>
        <begin position="52"/>
        <end position="71"/>
    </location>
</feature>
<feature type="repeat" description="TPR" evidence="3">
    <location>
        <begin position="767"/>
        <end position="800"/>
    </location>
</feature>
<keyword evidence="1" id="KW-0677">Repeat</keyword>
<dbReference type="InterPro" id="IPR011990">
    <property type="entry name" value="TPR-like_helical_dom_sf"/>
</dbReference>
<feature type="transmembrane region" description="Helical" evidence="5">
    <location>
        <begin position="301"/>
        <end position="319"/>
    </location>
</feature>
<name>A0A1F7JIW6_9BACT</name>
<gene>
    <name evidence="6" type="ORF">A3B56_02055</name>
</gene>
<feature type="transmembrane region" description="Helical" evidence="5">
    <location>
        <begin position="175"/>
        <end position="198"/>
    </location>
</feature>
<feature type="transmembrane region" description="Helical" evidence="5">
    <location>
        <begin position="390"/>
        <end position="414"/>
    </location>
</feature>
<dbReference type="SUPFAM" id="SSF48452">
    <property type="entry name" value="TPR-like"/>
    <property type="match status" value="1"/>
</dbReference>
<evidence type="ECO:0000256" key="5">
    <source>
        <dbReference type="SAM" id="Phobius"/>
    </source>
</evidence>
<evidence type="ECO:0000256" key="3">
    <source>
        <dbReference type="PROSITE-ProRule" id="PRU00339"/>
    </source>
</evidence>
<evidence type="ECO:0000256" key="4">
    <source>
        <dbReference type="SAM" id="MobiDB-lite"/>
    </source>
</evidence>
<evidence type="ECO:0000256" key="1">
    <source>
        <dbReference type="ARBA" id="ARBA00022737"/>
    </source>
</evidence>
<evidence type="ECO:0000256" key="2">
    <source>
        <dbReference type="ARBA" id="ARBA00022803"/>
    </source>
</evidence>
<evidence type="ECO:0000313" key="6">
    <source>
        <dbReference type="EMBL" id="OGK55565.1"/>
    </source>
</evidence>
<dbReference type="InterPro" id="IPR051012">
    <property type="entry name" value="CellSynth/LPSAsmb/PSIAsmb"/>
</dbReference>
<feature type="transmembrane region" description="Helical" evidence="5">
    <location>
        <begin position="272"/>
        <end position="289"/>
    </location>
</feature>
<feature type="region of interest" description="Disordered" evidence="4">
    <location>
        <begin position="815"/>
        <end position="837"/>
    </location>
</feature>
<feature type="compositionally biased region" description="Polar residues" evidence="4">
    <location>
        <begin position="815"/>
        <end position="830"/>
    </location>
</feature>
<dbReference type="Proteomes" id="UP000178486">
    <property type="component" value="Unassembled WGS sequence"/>
</dbReference>
<dbReference type="PROSITE" id="PS50293">
    <property type="entry name" value="TPR_REGION"/>
    <property type="match status" value="1"/>
</dbReference>
<dbReference type="InterPro" id="IPR019734">
    <property type="entry name" value="TPR_rpt"/>
</dbReference>
<protein>
    <submittedName>
        <fullName evidence="6">Uncharacterized protein</fullName>
    </submittedName>
</protein>